<dbReference type="PANTHER" id="PTHR43221">
    <property type="entry name" value="PROTEASE HTPX"/>
    <property type="match status" value="1"/>
</dbReference>
<evidence type="ECO:0000259" key="14">
    <source>
        <dbReference type="Pfam" id="PF01435"/>
    </source>
</evidence>
<reference evidence="15 16" key="1">
    <citation type="submission" date="2018-07" db="EMBL/GenBank/DDBJ databases">
        <title>Dyella monticola sp. nov. and Dyella psychrodurans sp. nov. isolated from monsoon evergreen broad-leaved forest soil of Dinghu Mountain, China.</title>
        <authorList>
            <person name="Gao Z."/>
            <person name="Qiu L."/>
        </authorList>
    </citation>
    <scope>NUCLEOTIDE SEQUENCE [LARGE SCALE GENOMIC DNA]</scope>
    <source>
        <strain evidence="15 16">4G-K06</strain>
    </source>
</reference>
<keyword evidence="11 13" id="KW-0472">Membrane</keyword>
<evidence type="ECO:0000256" key="3">
    <source>
        <dbReference type="ARBA" id="ARBA00022475"/>
    </source>
</evidence>
<gene>
    <name evidence="15" type="ORF">DWU98_19080</name>
</gene>
<dbReference type="InterPro" id="IPR001915">
    <property type="entry name" value="Peptidase_M48"/>
</dbReference>
<organism evidence="15 16">
    <name type="scientific">Dyella monticola</name>
    <dbReference type="NCBI Taxonomy" id="1927958"/>
    <lineage>
        <taxon>Bacteria</taxon>
        <taxon>Pseudomonadati</taxon>
        <taxon>Pseudomonadota</taxon>
        <taxon>Gammaproteobacteria</taxon>
        <taxon>Lysobacterales</taxon>
        <taxon>Rhodanobacteraceae</taxon>
        <taxon>Dyella</taxon>
    </lineage>
</organism>
<comment type="cofactor">
    <cofactor evidence="12">
        <name>Zn(2+)</name>
        <dbReference type="ChEBI" id="CHEBI:29105"/>
    </cofactor>
    <text evidence="12">Binds 1 zinc ion per subunit.</text>
</comment>
<feature type="transmembrane region" description="Helical" evidence="13">
    <location>
        <begin position="43"/>
        <end position="65"/>
    </location>
</feature>
<dbReference type="AlphaFoldDB" id="A0A370WSY3"/>
<evidence type="ECO:0000256" key="1">
    <source>
        <dbReference type="ARBA" id="ARBA00004651"/>
    </source>
</evidence>
<dbReference type="Gene3D" id="3.30.2010.10">
    <property type="entry name" value="Metalloproteases ('zincins'), catalytic domain"/>
    <property type="match status" value="1"/>
</dbReference>
<keyword evidence="3" id="KW-1003">Cell membrane</keyword>
<proteinExistence type="inferred from homology"/>
<dbReference type="Pfam" id="PF01435">
    <property type="entry name" value="Peptidase_M48"/>
    <property type="match status" value="1"/>
</dbReference>
<feature type="transmembrane region" description="Helical" evidence="13">
    <location>
        <begin position="20"/>
        <end position="37"/>
    </location>
</feature>
<evidence type="ECO:0000256" key="4">
    <source>
        <dbReference type="ARBA" id="ARBA00022670"/>
    </source>
</evidence>
<dbReference type="InterPro" id="IPR050083">
    <property type="entry name" value="HtpX_protease"/>
</dbReference>
<sequence>MRIQGDREMNELVYRNETTLRTIALVLSIIIWLLLLFGTVGFLLLYVVLIALFALVAHSALIAHLRGNAIRITPRQMPDLCQRIYRCARKLGMEQVPEAYLVNGNGVLNAFATRFLGRNFVVLLSDVVDSMEDRPGALDFYIGHELGHLRRHHLTWSKILAPAMFLPLIGAAYSRAREYTCDRHGLAVCDNPEDAQYGLVALAAGKRRWKAVDLEEYSKSAANTPGFWMSLHELVGDYPWLSKRHAWLRAMAEQRAPKLGQRNPFAYAISLLLPRIPGLGIGGGIIVVAYIAILAAIAIPAYQNYLERVAVTTAMSDSAPYREAIAQYGTSRQQWPTSVDQLGLPKFSGDRTVAGIELEQNGELSITFVNAALRGHTLLLTPYVSNNTIHWSCGGDMPATVLPQECRTP</sequence>
<evidence type="ECO:0000256" key="9">
    <source>
        <dbReference type="ARBA" id="ARBA00022989"/>
    </source>
</evidence>
<evidence type="ECO:0000256" key="6">
    <source>
        <dbReference type="ARBA" id="ARBA00022723"/>
    </source>
</evidence>
<dbReference type="InterPro" id="IPR045584">
    <property type="entry name" value="Pilin-like"/>
</dbReference>
<keyword evidence="7 12" id="KW-0378">Hydrolase</keyword>
<evidence type="ECO:0000313" key="16">
    <source>
        <dbReference type="Proteomes" id="UP000254258"/>
    </source>
</evidence>
<dbReference type="InterPro" id="IPR001082">
    <property type="entry name" value="Pilin"/>
</dbReference>
<evidence type="ECO:0000256" key="7">
    <source>
        <dbReference type="ARBA" id="ARBA00022801"/>
    </source>
</evidence>
<keyword evidence="10 12" id="KW-0482">Metalloprotease</keyword>
<comment type="caution">
    <text evidence="15">The sequence shown here is derived from an EMBL/GenBank/DDBJ whole genome shotgun (WGS) entry which is preliminary data.</text>
</comment>
<dbReference type="GO" id="GO:0046872">
    <property type="term" value="F:metal ion binding"/>
    <property type="evidence" value="ECO:0007669"/>
    <property type="project" value="UniProtKB-KW"/>
</dbReference>
<dbReference type="PANTHER" id="PTHR43221:SF1">
    <property type="entry name" value="PROTEASE HTPX"/>
    <property type="match status" value="1"/>
</dbReference>
<dbReference type="EMBL" id="QRBE01000016">
    <property type="protein sequence ID" value="RDS79116.1"/>
    <property type="molecule type" value="Genomic_DNA"/>
</dbReference>
<keyword evidence="9 13" id="KW-1133">Transmembrane helix</keyword>
<keyword evidence="8 12" id="KW-0862">Zinc</keyword>
<dbReference type="Pfam" id="PF00114">
    <property type="entry name" value="Pilin"/>
    <property type="match status" value="1"/>
</dbReference>
<dbReference type="CDD" id="cd07325">
    <property type="entry name" value="M48_Ste24p_like"/>
    <property type="match status" value="1"/>
</dbReference>
<dbReference type="GO" id="GO:0007155">
    <property type="term" value="P:cell adhesion"/>
    <property type="evidence" value="ECO:0007669"/>
    <property type="project" value="InterPro"/>
</dbReference>
<dbReference type="GO" id="GO:0005886">
    <property type="term" value="C:plasma membrane"/>
    <property type="evidence" value="ECO:0007669"/>
    <property type="project" value="UniProtKB-SubCell"/>
</dbReference>
<evidence type="ECO:0000256" key="8">
    <source>
        <dbReference type="ARBA" id="ARBA00022833"/>
    </source>
</evidence>
<accession>A0A370WSY3</accession>
<evidence type="ECO:0000256" key="13">
    <source>
        <dbReference type="SAM" id="Phobius"/>
    </source>
</evidence>
<dbReference type="GO" id="GO:0004222">
    <property type="term" value="F:metalloendopeptidase activity"/>
    <property type="evidence" value="ECO:0007669"/>
    <property type="project" value="InterPro"/>
</dbReference>
<evidence type="ECO:0000256" key="5">
    <source>
        <dbReference type="ARBA" id="ARBA00022692"/>
    </source>
</evidence>
<comment type="similarity">
    <text evidence="2">Belongs to the N-Me-Phe pilin family.</text>
</comment>
<dbReference type="Proteomes" id="UP000254258">
    <property type="component" value="Unassembled WGS sequence"/>
</dbReference>
<name>A0A370WSY3_9GAMM</name>
<keyword evidence="16" id="KW-1185">Reference proteome</keyword>
<evidence type="ECO:0000313" key="15">
    <source>
        <dbReference type="EMBL" id="RDS79116.1"/>
    </source>
</evidence>
<evidence type="ECO:0000256" key="12">
    <source>
        <dbReference type="RuleBase" id="RU003983"/>
    </source>
</evidence>
<keyword evidence="6" id="KW-0479">Metal-binding</keyword>
<keyword evidence="4 12" id="KW-0645">Protease</keyword>
<keyword evidence="5 13" id="KW-0812">Transmembrane</keyword>
<evidence type="ECO:0000256" key="2">
    <source>
        <dbReference type="ARBA" id="ARBA00005233"/>
    </source>
</evidence>
<evidence type="ECO:0000256" key="10">
    <source>
        <dbReference type="ARBA" id="ARBA00023049"/>
    </source>
</evidence>
<comment type="subcellular location">
    <subcellularLocation>
        <location evidence="1">Cell membrane</location>
        <topology evidence="1">Multi-pass membrane protein</topology>
    </subcellularLocation>
</comment>
<protein>
    <recommendedName>
        <fullName evidence="14">Peptidase M48 domain-containing protein</fullName>
    </recommendedName>
</protein>
<dbReference type="SUPFAM" id="SSF54523">
    <property type="entry name" value="Pili subunits"/>
    <property type="match status" value="1"/>
</dbReference>
<dbReference type="GO" id="GO:0006508">
    <property type="term" value="P:proteolysis"/>
    <property type="evidence" value="ECO:0007669"/>
    <property type="project" value="UniProtKB-KW"/>
</dbReference>
<feature type="domain" description="Peptidase M48" evidence="14">
    <location>
        <begin position="75"/>
        <end position="159"/>
    </location>
</feature>
<dbReference type="Gene3D" id="3.30.700.10">
    <property type="entry name" value="Glycoprotein, Type 4 Pilin"/>
    <property type="match status" value="1"/>
</dbReference>
<dbReference type="GO" id="GO:0009289">
    <property type="term" value="C:pilus"/>
    <property type="evidence" value="ECO:0007669"/>
    <property type="project" value="InterPro"/>
</dbReference>
<evidence type="ECO:0000256" key="11">
    <source>
        <dbReference type="ARBA" id="ARBA00023136"/>
    </source>
</evidence>
<feature type="transmembrane region" description="Helical" evidence="13">
    <location>
        <begin position="279"/>
        <end position="302"/>
    </location>
</feature>
<comment type="similarity">
    <text evidence="12">Belongs to the peptidase M48 family.</text>
</comment>